<feature type="transmembrane region" description="Helical" evidence="1">
    <location>
        <begin position="45"/>
        <end position="72"/>
    </location>
</feature>
<feature type="signal peptide" evidence="2">
    <location>
        <begin position="1"/>
        <end position="21"/>
    </location>
</feature>
<evidence type="ECO:0000256" key="1">
    <source>
        <dbReference type="SAM" id="Phobius"/>
    </source>
</evidence>
<evidence type="ECO:0000256" key="2">
    <source>
        <dbReference type="SAM" id="SignalP"/>
    </source>
</evidence>
<organism evidence="3">
    <name type="scientific">Falcidens halanychi</name>
    <dbReference type="NCBI Taxonomy" id="370642"/>
    <lineage>
        <taxon>Eukaryota</taxon>
        <taxon>Metazoa</taxon>
        <taxon>Spiralia</taxon>
        <taxon>Lophotrochozoa</taxon>
        <taxon>Mollusca</taxon>
        <taxon>Aplacophora</taxon>
        <taxon>Caudofoveata</taxon>
        <taxon>Chaetodermatida</taxon>
        <taxon>Chaetodermatidae</taxon>
        <taxon>Falcidens</taxon>
    </lineage>
</organism>
<keyword evidence="1" id="KW-1133">Transmembrane helix</keyword>
<keyword evidence="1" id="KW-0472">Membrane</keyword>
<dbReference type="GeneID" id="36947710"/>
<keyword evidence="2" id="KW-0732">Signal</keyword>
<gene>
    <name evidence="3" type="primary">ND6</name>
</gene>
<dbReference type="EMBL" id="MF568515">
    <property type="protein sequence ID" value="AWH02143.1"/>
    <property type="molecule type" value="Genomic_DNA"/>
</dbReference>
<dbReference type="RefSeq" id="YP_009489707.1">
    <property type="nucleotide sequence ID" value="NC_037877.1"/>
</dbReference>
<accession>A0A343X884</accession>
<feature type="transmembrane region" description="Helical" evidence="1">
    <location>
        <begin position="126"/>
        <end position="148"/>
    </location>
</feature>
<evidence type="ECO:0000313" key="3">
    <source>
        <dbReference type="EMBL" id="AWH02143.1"/>
    </source>
</evidence>
<keyword evidence="3" id="KW-0496">Mitochondrion</keyword>
<feature type="chain" id="PRO_5016649473" evidence="2">
    <location>
        <begin position="22"/>
        <end position="158"/>
    </location>
</feature>
<geneLocation type="mitochondrion" evidence="3"/>
<feature type="transmembrane region" description="Helical" evidence="1">
    <location>
        <begin position="79"/>
        <end position="106"/>
    </location>
</feature>
<proteinExistence type="predicted"/>
<dbReference type="AlphaFoldDB" id="A0A343X884"/>
<reference evidence="3" key="1">
    <citation type="journal article" date="2018" name="Mol. Phylogenet. Evol.">
        <title>Mitogenomics reveals phylogenetic relationships of caudofoveate aplacophoran molluscs.</title>
        <authorList>
            <person name="Mikkelsen N.T."/>
            <person name="Kocot K.M."/>
            <person name="Halanych K.M."/>
        </authorList>
    </citation>
    <scope>NUCLEOTIDE SEQUENCE</scope>
</reference>
<keyword evidence="1" id="KW-0812">Transmembrane</keyword>
<dbReference type="CTD" id="4541"/>
<name>A0A343X884_9MOLL</name>
<protein>
    <submittedName>
        <fullName evidence="3">NADH dehydrogenase subunit 6</fullName>
    </submittedName>
</protein>
<sequence length="158" mass="17663">MMFSCILVLLVLMGSFFPLLSQPFSLGVMLFSVASLLSLLFSGVLSSWVGMILFLIYVGGMLVMFIFVISFLPNISFPFVSFFISFIMAVFLSLLIGGFNFYSWFVLKSEVETLYLSNFFLDSANLSVYLGLVSILFVILVGVATLCFSQKNTMRGYK</sequence>